<protein>
    <submittedName>
        <fullName evidence="1">Uncharacterized protein</fullName>
    </submittedName>
</protein>
<comment type="caution">
    <text evidence="1">The sequence shown here is derived from an EMBL/GenBank/DDBJ whole genome shotgun (WGS) entry which is preliminary data.</text>
</comment>
<reference evidence="1" key="1">
    <citation type="journal article" date="2022" name="IScience">
        <title>Evolution of zygomycete secretomes and the origins of terrestrial fungal ecologies.</title>
        <authorList>
            <person name="Chang Y."/>
            <person name="Wang Y."/>
            <person name="Mondo S."/>
            <person name="Ahrendt S."/>
            <person name="Andreopoulos W."/>
            <person name="Barry K."/>
            <person name="Beard J."/>
            <person name="Benny G.L."/>
            <person name="Blankenship S."/>
            <person name="Bonito G."/>
            <person name="Cuomo C."/>
            <person name="Desiro A."/>
            <person name="Gervers K.A."/>
            <person name="Hundley H."/>
            <person name="Kuo A."/>
            <person name="LaButti K."/>
            <person name="Lang B.F."/>
            <person name="Lipzen A."/>
            <person name="O'Donnell K."/>
            <person name="Pangilinan J."/>
            <person name="Reynolds N."/>
            <person name="Sandor L."/>
            <person name="Smith M.E."/>
            <person name="Tsang A."/>
            <person name="Grigoriev I.V."/>
            <person name="Stajich J.E."/>
            <person name="Spatafora J.W."/>
        </authorList>
    </citation>
    <scope>NUCLEOTIDE SEQUENCE</scope>
    <source>
        <strain evidence="1">RSA 2281</strain>
    </source>
</reference>
<dbReference type="InterPro" id="IPR032675">
    <property type="entry name" value="LRR_dom_sf"/>
</dbReference>
<dbReference type="Gene3D" id="3.80.10.10">
    <property type="entry name" value="Ribonuclease Inhibitor"/>
    <property type="match status" value="1"/>
</dbReference>
<dbReference type="AlphaFoldDB" id="A0AAD5PEB7"/>
<sequence>MIGGSSSILELNIPLFSNAIQRIGNNLTRLKLEIPWVTITSSNITIKLMSLLDTCPNLIQLTYKLKNLESDDMDGDIQPLTGSQKQYPLMELELYLHRTTRDVMEPLLKCCHRLQRLMLWNCMEDFMDLVDMYCPYLQILSYNTEEYEVMKLDKIKNYNGTVESSGLRALYGLYRFPDANSNPFWRPLSFIERNAATLDEITIWGIPDFREANGFLTNTQLPNLRKLRIPIECEDNNPIVNQLLRYIPTCSALTTLQVGYCETLPKLVDSLIELQRPLQTLELQLLHKRELHNNEDERSLLRLFQYYASTTTVTTSFEKITLFEAGDYYILTDKILDALSDIKTLTEVDVFSLSPKISGQGLQLFFNKLSATKVTHVNLGNLTNCLDEHIITLAKSLQHSLTHIQLDALINITEYSILFLIQKAIHLNQITVNFCIYIDDNEILVQHAKEKNIKYTVT</sequence>
<accession>A0AAD5PEB7</accession>
<proteinExistence type="predicted"/>
<gene>
    <name evidence="1" type="ORF">BDA99DRAFT_508858</name>
</gene>
<keyword evidence="2" id="KW-1185">Reference proteome</keyword>
<dbReference type="Proteomes" id="UP001209540">
    <property type="component" value="Unassembled WGS sequence"/>
</dbReference>
<organism evidence="1 2">
    <name type="scientific">Phascolomyces articulosus</name>
    <dbReference type="NCBI Taxonomy" id="60185"/>
    <lineage>
        <taxon>Eukaryota</taxon>
        <taxon>Fungi</taxon>
        <taxon>Fungi incertae sedis</taxon>
        <taxon>Mucoromycota</taxon>
        <taxon>Mucoromycotina</taxon>
        <taxon>Mucoromycetes</taxon>
        <taxon>Mucorales</taxon>
        <taxon>Lichtheimiaceae</taxon>
        <taxon>Phascolomyces</taxon>
    </lineage>
</organism>
<evidence type="ECO:0000313" key="2">
    <source>
        <dbReference type="Proteomes" id="UP001209540"/>
    </source>
</evidence>
<dbReference type="EMBL" id="JAIXMP010000012">
    <property type="protein sequence ID" value="KAI9264265.1"/>
    <property type="molecule type" value="Genomic_DNA"/>
</dbReference>
<reference evidence="1" key="2">
    <citation type="submission" date="2023-02" db="EMBL/GenBank/DDBJ databases">
        <authorList>
            <consortium name="DOE Joint Genome Institute"/>
            <person name="Mondo S.J."/>
            <person name="Chang Y."/>
            <person name="Wang Y."/>
            <person name="Ahrendt S."/>
            <person name="Andreopoulos W."/>
            <person name="Barry K."/>
            <person name="Beard J."/>
            <person name="Benny G.L."/>
            <person name="Blankenship S."/>
            <person name="Bonito G."/>
            <person name="Cuomo C."/>
            <person name="Desiro A."/>
            <person name="Gervers K.A."/>
            <person name="Hundley H."/>
            <person name="Kuo A."/>
            <person name="LaButti K."/>
            <person name="Lang B.F."/>
            <person name="Lipzen A."/>
            <person name="O'Donnell K."/>
            <person name="Pangilinan J."/>
            <person name="Reynolds N."/>
            <person name="Sandor L."/>
            <person name="Smith M.W."/>
            <person name="Tsang A."/>
            <person name="Grigoriev I.V."/>
            <person name="Stajich J.E."/>
            <person name="Spatafora J.W."/>
        </authorList>
    </citation>
    <scope>NUCLEOTIDE SEQUENCE</scope>
    <source>
        <strain evidence="1">RSA 2281</strain>
    </source>
</reference>
<dbReference type="SUPFAM" id="SSF52047">
    <property type="entry name" value="RNI-like"/>
    <property type="match status" value="2"/>
</dbReference>
<name>A0AAD5PEB7_9FUNG</name>
<evidence type="ECO:0000313" key="1">
    <source>
        <dbReference type="EMBL" id="KAI9264265.1"/>
    </source>
</evidence>